<dbReference type="SUPFAM" id="SSF52402">
    <property type="entry name" value="Adenine nucleotide alpha hydrolases-like"/>
    <property type="match status" value="1"/>
</dbReference>
<dbReference type="EMBL" id="JAJFZQ010000002">
    <property type="protein sequence ID" value="MCC3264907.1"/>
    <property type="molecule type" value="Genomic_DNA"/>
</dbReference>
<name>A0ABS8GE46_9MICC</name>
<comment type="similarity">
    <text evidence="1">Belongs to the universal stress protein A family.</text>
</comment>
<evidence type="ECO:0000313" key="3">
    <source>
        <dbReference type="EMBL" id="MCC3264907.1"/>
    </source>
</evidence>
<proteinExistence type="inferred from homology"/>
<dbReference type="Gene3D" id="3.40.50.620">
    <property type="entry name" value="HUPs"/>
    <property type="match status" value="1"/>
</dbReference>
<evidence type="ECO:0000313" key="4">
    <source>
        <dbReference type="Proteomes" id="UP001139168"/>
    </source>
</evidence>
<evidence type="ECO:0000259" key="2">
    <source>
        <dbReference type="Pfam" id="PF00582"/>
    </source>
</evidence>
<dbReference type="InterPro" id="IPR014729">
    <property type="entry name" value="Rossmann-like_a/b/a_fold"/>
</dbReference>
<sequence length="126" mass="13080">MTILVGRSQTREGIAAFEAGIAEARIRNQDVVVFDLAPVSGSGEPGADPFPAEVDGVALSYRAPDERSRDAAGDLLDAAQELDAALIVIGVRHRSPVGKLLLGSSAQQIILEASAPVLAVKAVYDS</sequence>
<keyword evidence="4" id="KW-1185">Reference proteome</keyword>
<dbReference type="RefSeq" id="WP_227889758.1">
    <property type="nucleotide sequence ID" value="NZ_JAJFZQ010000002.1"/>
</dbReference>
<dbReference type="Proteomes" id="UP001139168">
    <property type="component" value="Unassembled WGS sequence"/>
</dbReference>
<dbReference type="PRINTS" id="PR01438">
    <property type="entry name" value="UNVRSLSTRESS"/>
</dbReference>
<dbReference type="CDD" id="cd00293">
    <property type="entry name" value="USP-like"/>
    <property type="match status" value="1"/>
</dbReference>
<gene>
    <name evidence="3" type="ORF">LJ752_02465</name>
</gene>
<accession>A0ABS8GE46</accession>
<dbReference type="InterPro" id="IPR006015">
    <property type="entry name" value="Universal_stress_UspA"/>
</dbReference>
<organism evidence="3 4">
    <name type="scientific">Arthrobacter gengyunqii</name>
    <dbReference type="NCBI Taxonomy" id="2886940"/>
    <lineage>
        <taxon>Bacteria</taxon>
        <taxon>Bacillati</taxon>
        <taxon>Actinomycetota</taxon>
        <taxon>Actinomycetes</taxon>
        <taxon>Micrococcales</taxon>
        <taxon>Micrococcaceae</taxon>
        <taxon>Arthrobacter</taxon>
    </lineage>
</organism>
<dbReference type="Pfam" id="PF00582">
    <property type="entry name" value="Usp"/>
    <property type="match status" value="1"/>
</dbReference>
<dbReference type="InterPro" id="IPR006016">
    <property type="entry name" value="UspA"/>
</dbReference>
<evidence type="ECO:0000256" key="1">
    <source>
        <dbReference type="ARBA" id="ARBA00008791"/>
    </source>
</evidence>
<reference evidence="3" key="1">
    <citation type="submission" date="2021-10" db="EMBL/GenBank/DDBJ databases">
        <title>Novel species in genus Arthrobacter.</title>
        <authorList>
            <person name="Liu Y."/>
        </authorList>
    </citation>
    <scope>NUCLEOTIDE SEQUENCE</scope>
    <source>
        <strain evidence="3">Zg-Y786</strain>
    </source>
</reference>
<comment type="caution">
    <text evidence="3">The sequence shown here is derived from an EMBL/GenBank/DDBJ whole genome shotgun (WGS) entry which is preliminary data.</text>
</comment>
<protein>
    <submittedName>
        <fullName evidence="3">Universal stress protein</fullName>
    </submittedName>
</protein>
<feature type="domain" description="UspA" evidence="2">
    <location>
        <begin position="66"/>
        <end position="121"/>
    </location>
</feature>